<feature type="non-terminal residue" evidence="1">
    <location>
        <position position="40"/>
    </location>
</feature>
<reference evidence="1" key="1">
    <citation type="submission" date="2018-05" db="EMBL/GenBank/DDBJ databases">
        <authorList>
            <person name="Lanie J.A."/>
            <person name="Ng W.-L."/>
            <person name="Kazmierczak K.M."/>
            <person name="Andrzejewski T.M."/>
            <person name="Davidsen T.M."/>
            <person name="Wayne K.J."/>
            <person name="Tettelin H."/>
            <person name="Glass J.I."/>
            <person name="Rusch D."/>
            <person name="Podicherti R."/>
            <person name="Tsui H.-C.T."/>
            <person name="Winkler M.E."/>
        </authorList>
    </citation>
    <scope>NUCLEOTIDE SEQUENCE</scope>
</reference>
<name>A0A382SWF2_9ZZZZ</name>
<dbReference type="AlphaFoldDB" id="A0A382SWF2"/>
<gene>
    <name evidence="1" type="ORF">METZ01_LOCUS366095</name>
</gene>
<protein>
    <submittedName>
        <fullName evidence="1">Uncharacterized protein</fullName>
    </submittedName>
</protein>
<evidence type="ECO:0000313" key="1">
    <source>
        <dbReference type="EMBL" id="SVD13241.1"/>
    </source>
</evidence>
<accession>A0A382SWF2</accession>
<proteinExistence type="predicted"/>
<organism evidence="1">
    <name type="scientific">marine metagenome</name>
    <dbReference type="NCBI Taxonomy" id="408172"/>
    <lineage>
        <taxon>unclassified sequences</taxon>
        <taxon>metagenomes</taxon>
        <taxon>ecological metagenomes</taxon>
    </lineage>
</organism>
<dbReference type="EMBL" id="UINC01131496">
    <property type="protein sequence ID" value="SVD13241.1"/>
    <property type="molecule type" value="Genomic_DNA"/>
</dbReference>
<sequence length="40" mass="4721">MNKLSIWDDFSPFSIGFGSVFNELERVRQLPQTNYPPYNI</sequence>